<dbReference type="Proteomes" id="UP000327148">
    <property type="component" value="Unassembled WGS sequence"/>
</dbReference>
<dbReference type="Gene3D" id="1.10.10.10">
    <property type="entry name" value="Winged helix-like DNA-binding domain superfamily/Winged helix DNA-binding domain"/>
    <property type="match status" value="1"/>
</dbReference>
<keyword evidence="2" id="KW-0804">Transcription</keyword>
<evidence type="ECO:0000256" key="2">
    <source>
        <dbReference type="ARBA" id="ARBA00023163"/>
    </source>
</evidence>
<dbReference type="InterPro" id="IPR036388">
    <property type="entry name" value="WH-like_DNA-bd_sf"/>
</dbReference>
<dbReference type="Gene3D" id="1.10.1740.10">
    <property type="match status" value="1"/>
</dbReference>
<dbReference type="STRING" id="119206.AWM72_01990"/>
<evidence type="ECO:0000313" key="4">
    <source>
        <dbReference type="Proteomes" id="UP000327148"/>
    </source>
</evidence>
<gene>
    <name evidence="3" type="ORF">F6I03_05520</name>
</gene>
<dbReference type="NCBIfam" id="TIGR02937">
    <property type="entry name" value="sigma70-ECF"/>
    <property type="match status" value="1"/>
</dbReference>
<organism evidence="3 4">
    <name type="scientific">Aerococcus sanguinicola</name>
    <dbReference type="NCBI Taxonomy" id="119206"/>
    <lineage>
        <taxon>Bacteria</taxon>
        <taxon>Bacillati</taxon>
        <taxon>Bacillota</taxon>
        <taxon>Bacilli</taxon>
        <taxon>Lactobacillales</taxon>
        <taxon>Aerococcaceae</taxon>
        <taxon>Aerococcus</taxon>
    </lineage>
</organism>
<name>A0A5N1GIH9_9LACT</name>
<dbReference type="GO" id="GO:0003700">
    <property type="term" value="F:DNA-binding transcription factor activity"/>
    <property type="evidence" value="ECO:0007669"/>
    <property type="project" value="InterPro"/>
</dbReference>
<dbReference type="SUPFAM" id="SSF46894">
    <property type="entry name" value="C-terminal effector domain of the bipartite response regulators"/>
    <property type="match status" value="1"/>
</dbReference>
<proteinExistence type="predicted"/>
<dbReference type="RefSeq" id="WP_070430547.1">
    <property type="nucleotide sequence ID" value="NZ_VYWO01000003.1"/>
</dbReference>
<dbReference type="SUPFAM" id="SSF88946">
    <property type="entry name" value="Sigma2 domain of RNA polymerase sigma factors"/>
    <property type="match status" value="1"/>
</dbReference>
<evidence type="ECO:0000256" key="1">
    <source>
        <dbReference type="ARBA" id="ARBA00023015"/>
    </source>
</evidence>
<keyword evidence="1" id="KW-0805">Transcription regulation</keyword>
<comment type="caution">
    <text evidence="3">The sequence shown here is derived from an EMBL/GenBank/DDBJ whole genome shotgun (WGS) entry which is preliminary data.</text>
</comment>
<reference evidence="3 4" key="1">
    <citation type="submission" date="2019-09" db="EMBL/GenBank/DDBJ databases">
        <title>Draft genome sequence assemblies of isolates from the urinary tract.</title>
        <authorList>
            <person name="Mores C.R."/>
            <person name="Putonti C."/>
            <person name="Wolfe A.J."/>
        </authorList>
    </citation>
    <scope>NUCLEOTIDE SEQUENCE [LARGE SCALE GENOMIC DNA]</scope>
    <source>
        <strain evidence="3 4">UMB623</strain>
    </source>
</reference>
<dbReference type="GO" id="GO:0003677">
    <property type="term" value="F:DNA binding"/>
    <property type="evidence" value="ECO:0007669"/>
    <property type="project" value="InterPro"/>
</dbReference>
<evidence type="ECO:0000313" key="3">
    <source>
        <dbReference type="EMBL" id="KAA9300765.1"/>
    </source>
</evidence>
<dbReference type="AlphaFoldDB" id="A0A5N1GIH9"/>
<sequence>MPNSTAILNQFTPLFHHVLAGFSIAPQHADYDDLLQELRLKALKVAESFDGDLLDQDRFRFTAYLKRALSWYCLDLLRRQPEGTSSLEGLHYLKDDSPTDHSLAVQVFLSQAKDILTPKEFQTVRQLQAGHSLASIAQADGVSRQAVHCRVKRLREKLLPLADILRP</sequence>
<dbReference type="InterPro" id="IPR013325">
    <property type="entry name" value="RNA_pol_sigma_r2"/>
</dbReference>
<accession>A0A5N1GIH9</accession>
<dbReference type="InterPro" id="IPR016032">
    <property type="entry name" value="Sig_transdc_resp-reg_C-effctor"/>
</dbReference>
<dbReference type="OrthoDB" id="2248780at2"/>
<dbReference type="GO" id="GO:0006352">
    <property type="term" value="P:DNA-templated transcription initiation"/>
    <property type="evidence" value="ECO:0007669"/>
    <property type="project" value="InterPro"/>
</dbReference>
<dbReference type="EMBL" id="VYWO01000003">
    <property type="protein sequence ID" value="KAA9300765.1"/>
    <property type="molecule type" value="Genomic_DNA"/>
</dbReference>
<protein>
    <submittedName>
        <fullName evidence="3">Sigma-70 family RNA polymerase sigma factor</fullName>
    </submittedName>
</protein>
<dbReference type="InterPro" id="IPR014284">
    <property type="entry name" value="RNA_pol_sigma-70_dom"/>
</dbReference>